<keyword evidence="2" id="KW-1185">Reference proteome</keyword>
<dbReference type="STRING" id="1194083.BN12_70038"/>
<reference evidence="1 2" key="1">
    <citation type="journal article" date="2013" name="ISME J.">
        <title>A metabolic model for members of the genus Tetrasphaera involved in enhanced biological phosphorus removal.</title>
        <authorList>
            <person name="Kristiansen R."/>
            <person name="Nguyen H.T.T."/>
            <person name="Saunders A.M."/>
            <person name="Nielsen J.L."/>
            <person name="Wimmer R."/>
            <person name="Le V.Q."/>
            <person name="McIlroy S.J."/>
            <person name="Petrovski S."/>
            <person name="Seviour R.J."/>
            <person name="Calteau A."/>
            <person name="Nielsen K.L."/>
            <person name="Nielsen P.H."/>
        </authorList>
    </citation>
    <scope>NUCLEOTIDE SEQUENCE [LARGE SCALE GENOMIC DNA]</scope>
    <source>
        <strain evidence="1 2">T1-X7</strain>
    </source>
</reference>
<dbReference type="SUPFAM" id="SSF52540">
    <property type="entry name" value="P-loop containing nucleoside triphosphate hydrolases"/>
    <property type="match status" value="1"/>
</dbReference>
<dbReference type="AlphaFoldDB" id="A0A077M4J2"/>
<evidence type="ECO:0000313" key="2">
    <source>
        <dbReference type="Proteomes" id="UP000035721"/>
    </source>
</evidence>
<dbReference type="Proteomes" id="UP000035721">
    <property type="component" value="Unassembled WGS sequence"/>
</dbReference>
<dbReference type="EMBL" id="CAJB01000403">
    <property type="protein sequence ID" value="CCH80022.1"/>
    <property type="molecule type" value="Genomic_DNA"/>
</dbReference>
<sequence>MRIVVSGTHGTGKSTLVADFASHHAEYATLGDPFELVDAALEQPDSGAYYLQLEIAAARLLEASVDADLIAERGPVDFLAYLTALHTLGRSRSSGVVDPWAWSLATQAMRSVDLLVVLPLDSTIWLSPEEDLELRDAMNDALLDLIDDAEIISAHTRVEELSGTESARLARLDLVVQTMSATR</sequence>
<proteinExistence type="predicted"/>
<name>A0A077M4J2_9MICO</name>
<dbReference type="Gene3D" id="3.40.50.300">
    <property type="entry name" value="P-loop containing nucleotide triphosphate hydrolases"/>
    <property type="match status" value="1"/>
</dbReference>
<organism evidence="1 2">
    <name type="scientific">Nostocoides japonicum T1-X7</name>
    <dbReference type="NCBI Taxonomy" id="1194083"/>
    <lineage>
        <taxon>Bacteria</taxon>
        <taxon>Bacillati</taxon>
        <taxon>Actinomycetota</taxon>
        <taxon>Actinomycetes</taxon>
        <taxon>Micrococcales</taxon>
        <taxon>Intrasporangiaceae</taxon>
        <taxon>Nostocoides</taxon>
    </lineage>
</organism>
<dbReference type="RefSeq" id="WP_048555890.1">
    <property type="nucleotide sequence ID" value="NZ_HF570958.1"/>
</dbReference>
<protein>
    <submittedName>
        <fullName evidence="1">Uncharacterized protein</fullName>
    </submittedName>
</protein>
<dbReference type="InterPro" id="IPR027417">
    <property type="entry name" value="P-loop_NTPase"/>
</dbReference>
<gene>
    <name evidence="1" type="ORF">BN12_70038</name>
</gene>
<accession>A0A077M4J2</accession>
<comment type="caution">
    <text evidence="1">The sequence shown here is derived from an EMBL/GenBank/DDBJ whole genome shotgun (WGS) entry which is preliminary data.</text>
</comment>
<dbReference type="Pfam" id="PF13481">
    <property type="entry name" value="AAA_25"/>
    <property type="match status" value="1"/>
</dbReference>
<evidence type="ECO:0000313" key="1">
    <source>
        <dbReference type="EMBL" id="CCH80022.1"/>
    </source>
</evidence>
<dbReference type="OrthoDB" id="7351510at2"/>